<reference evidence="1 2" key="1">
    <citation type="journal article" date="2019" name="Sci. Rep.">
        <title>Orb-weaving spider Araneus ventricosus genome elucidates the spidroin gene catalogue.</title>
        <authorList>
            <person name="Kono N."/>
            <person name="Nakamura H."/>
            <person name="Ohtoshi R."/>
            <person name="Moran D.A.P."/>
            <person name="Shinohara A."/>
            <person name="Yoshida Y."/>
            <person name="Fujiwara M."/>
            <person name="Mori M."/>
            <person name="Tomita M."/>
            <person name="Arakawa K."/>
        </authorList>
    </citation>
    <scope>NUCLEOTIDE SEQUENCE [LARGE SCALE GENOMIC DNA]</scope>
</reference>
<protein>
    <recommendedName>
        <fullName evidence="3">Tesmin/TSO1-like CXC domain-containing protein</fullName>
    </recommendedName>
</protein>
<dbReference type="AlphaFoldDB" id="A0A4Y2JMD1"/>
<comment type="caution">
    <text evidence="1">The sequence shown here is derived from an EMBL/GenBank/DDBJ whole genome shotgun (WGS) entry which is preliminary data.</text>
</comment>
<proteinExistence type="predicted"/>
<name>A0A4Y2JMD1_ARAVE</name>
<sequence length="107" mass="12054">MFLPFTSTAVQAPQELLNSIACKCCKGCRNACGCRKQRMKCSLICFNCRGTSCTNVPENIKKRPKLDDDVIIFDDEAVEELLDEDADKDFEQVQFLQLTSPKDAKVQ</sequence>
<evidence type="ECO:0000313" key="2">
    <source>
        <dbReference type="Proteomes" id="UP000499080"/>
    </source>
</evidence>
<accession>A0A4Y2JMD1</accession>
<gene>
    <name evidence="1" type="ORF">AVEN_217462_1</name>
</gene>
<evidence type="ECO:0008006" key="3">
    <source>
        <dbReference type="Google" id="ProtNLM"/>
    </source>
</evidence>
<organism evidence="1 2">
    <name type="scientific">Araneus ventricosus</name>
    <name type="common">Orbweaver spider</name>
    <name type="synonym">Epeira ventricosa</name>
    <dbReference type="NCBI Taxonomy" id="182803"/>
    <lineage>
        <taxon>Eukaryota</taxon>
        <taxon>Metazoa</taxon>
        <taxon>Ecdysozoa</taxon>
        <taxon>Arthropoda</taxon>
        <taxon>Chelicerata</taxon>
        <taxon>Arachnida</taxon>
        <taxon>Araneae</taxon>
        <taxon>Araneomorphae</taxon>
        <taxon>Entelegynae</taxon>
        <taxon>Araneoidea</taxon>
        <taxon>Araneidae</taxon>
        <taxon>Araneus</taxon>
    </lineage>
</organism>
<dbReference type="Proteomes" id="UP000499080">
    <property type="component" value="Unassembled WGS sequence"/>
</dbReference>
<dbReference type="EMBL" id="BGPR01003665">
    <property type="protein sequence ID" value="GBM90995.1"/>
    <property type="molecule type" value="Genomic_DNA"/>
</dbReference>
<evidence type="ECO:0000313" key="1">
    <source>
        <dbReference type="EMBL" id="GBM90995.1"/>
    </source>
</evidence>
<keyword evidence="2" id="KW-1185">Reference proteome</keyword>